<keyword evidence="6" id="KW-0560">Oxidoreductase</keyword>
<keyword evidence="12" id="KW-1185">Reference proteome</keyword>
<feature type="binding site" evidence="9">
    <location>
        <position position="417"/>
    </location>
    <ligand>
        <name>FAD</name>
        <dbReference type="ChEBI" id="CHEBI:57692"/>
    </ligand>
</feature>
<dbReference type="InterPro" id="IPR050281">
    <property type="entry name" value="Flavin_monoamine_oxidase"/>
</dbReference>
<dbReference type="PANTHER" id="PTHR10742:SF410">
    <property type="entry name" value="LYSINE-SPECIFIC HISTONE DEMETHYLASE 2"/>
    <property type="match status" value="1"/>
</dbReference>
<dbReference type="GO" id="GO:0009851">
    <property type="term" value="P:auxin biosynthetic process"/>
    <property type="evidence" value="ECO:0007669"/>
    <property type="project" value="UniProtKB-KW"/>
</dbReference>
<evidence type="ECO:0000256" key="8">
    <source>
        <dbReference type="ARBA" id="ARBA00047321"/>
    </source>
</evidence>
<reference evidence="11 12" key="1">
    <citation type="submission" date="2019-08" db="EMBL/GenBank/DDBJ databases">
        <title>Complete genome sequence of Terriglobus albidus strain ORNL.</title>
        <authorList>
            <person name="Podar M."/>
        </authorList>
    </citation>
    <scope>NUCLEOTIDE SEQUENCE [LARGE SCALE GENOMIC DNA]</scope>
    <source>
        <strain evidence="11 12">ORNL</strain>
    </source>
</reference>
<proteinExistence type="inferred from homology"/>
<feature type="binding site" evidence="9">
    <location>
        <position position="222"/>
    </location>
    <ligand>
        <name>FAD</name>
        <dbReference type="ChEBI" id="CHEBI:57692"/>
    </ligand>
</feature>
<dbReference type="InterPro" id="IPR002937">
    <property type="entry name" value="Amino_oxidase"/>
</dbReference>
<dbReference type="OrthoDB" id="56323at2"/>
<keyword evidence="7" id="KW-0073">Auxin biosynthesis</keyword>
<comment type="cofactor">
    <cofactor evidence="1">
        <name>FAD</name>
        <dbReference type="ChEBI" id="CHEBI:57692"/>
    </cofactor>
</comment>
<dbReference type="EC" id="1.13.12.3" evidence="4"/>
<feature type="domain" description="Amine oxidase" evidence="10">
    <location>
        <begin position="33"/>
        <end position="443"/>
    </location>
</feature>
<evidence type="ECO:0000313" key="11">
    <source>
        <dbReference type="EMBL" id="QEE27215.1"/>
    </source>
</evidence>
<dbReference type="Gene3D" id="3.50.50.60">
    <property type="entry name" value="FAD/NAD(P)-binding domain"/>
    <property type="match status" value="1"/>
</dbReference>
<comment type="catalytic activity">
    <reaction evidence="8">
        <text>L-tryptophan + O2 = indole-3-acetamide + CO2 + H2O</text>
        <dbReference type="Rhea" id="RHEA:16165"/>
        <dbReference type="ChEBI" id="CHEBI:15377"/>
        <dbReference type="ChEBI" id="CHEBI:15379"/>
        <dbReference type="ChEBI" id="CHEBI:16031"/>
        <dbReference type="ChEBI" id="CHEBI:16526"/>
        <dbReference type="ChEBI" id="CHEBI:57912"/>
        <dbReference type="EC" id="1.13.12.3"/>
    </reaction>
</comment>
<dbReference type="EMBL" id="CP042806">
    <property type="protein sequence ID" value="QEE27215.1"/>
    <property type="molecule type" value="Genomic_DNA"/>
</dbReference>
<evidence type="ECO:0000256" key="6">
    <source>
        <dbReference type="ARBA" id="ARBA00023002"/>
    </source>
</evidence>
<dbReference type="KEGG" id="talb:FTW19_03820"/>
<dbReference type="InterPro" id="IPR001613">
    <property type="entry name" value="Flavin_amine_oxidase"/>
</dbReference>
<dbReference type="SUPFAM" id="SSF54373">
    <property type="entry name" value="FAD-linked reductases, C-terminal domain"/>
    <property type="match status" value="1"/>
</dbReference>
<evidence type="ECO:0000256" key="1">
    <source>
        <dbReference type="ARBA" id="ARBA00001974"/>
    </source>
</evidence>
<dbReference type="AlphaFoldDB" id="A0A5B9E7S3"/>
<organism evidence="11 12">
    <name type="scientific">Terriglobus albidus</name>
    <dbReference type="NCBI Taxonomy" id="1592106"/>
    <lineage>
        <taxon>Bacteria</taxon>
        <taxon>Pseudomonadati</taxon>
        <taxon>Acidobacteriota</taxon>
        <taxon>Terriglobia</taxon>
        <taxon>Terriglobales</taxon>
        <taxon>Acidobacteriaceae</taxon>
        <taxon>Terriglobus</taxon>
    </lineage>
</organism>
<evidence type="ECO:0000256" key="3">
    <source>
        <dbReference type="ARBA" id="ARBA00005833"/>
    </source>
</evidence>
<evidence type="ECO:0000256" key="2">
    <source>
        <dbReference type="ARBA" id="ARBA00004814"/>
    </source>
</evidence>
<dbReference type="Pfam" id="PF01593">
    <property type="entry name" value="Amino_oxidase"/>
    <property type="match status" value="1"/>
</dbReference>
<evidence type="ECO:0000256" key="9">
    <source>
        <dbReference type="PIRSR" id="PIRSR601613-1"/>
    </source>
</evidence>
<dbReference type="SUPFAM" id="SSF51905">
    <property type="entry name" value="FAD/NAD(P)-binding domain"/>
    <property type="match status" value="1"/>
</dbReference>
<feature type="binding site" evidence="9">
    <location>
        <begin position="53"/>
        <end position="54"/>
    </location>
    <ligand>
        <name>FAD</name>
        <dbReference type="ChEBI" id="CHEBI:57692"/>
    </ligand>
</feature>
<comment type="similarity">
    <text evidence="3">Belongs to the tryptophan 2-monooxygenase family.</text>
</comment>
<dbReference type="PANTHER" id="PTHR10742">
    <property type="entry name" value="FLAVIN MONOAMINE OXIDASE"/>
    <property type="match status" value="1"/>
</dbReference>
<name>A0A5B9E7S3_9BACT</name>
<evidence type="ECO:0000259" key="10">
    <source>
        <dbReference type="Pfam" id="PF01593"/>
    </source>
</evidence>
<comment type="pathway">
    <text evidence="2">Plant hormone metabolism; auxin biosynthesis.</text>
</comment>
<protein>
    <recommendedName>
        <fullName evidence="5">Tryptophan 2-monooxygenase</fullName>
        <ecNumber evidence="4">1.13.12.3</ecNumber>
    </recommendedName>
</protein>
<sequence>MEAKAPAAAGKPLGETQHPETMETDVLILGAGMAGLTAARALAEAGVQVTLLEAASRVGGRMLTVREGDEVVELGAEFVHGKPPELWQLIEEAGLETYEIDGDNYSFEDNHLRKSDEAGEGFAFLEQCEDWRKPDLSFAAFLEQHPELDDATRRHLINFVEGFNAADHHKISVAALGIQQKAEGEIEGDRAFRVRAGYDLLPQHQLARAQAAGAKLSLDTTVESVTWSRHQVRVQASQGGHPVHLLARCTIVAVPLGVLQAGRIVFSPHPPALQHAQGLCMGQARRFTLVFRDRFWASDADLEKLSFLFAFDGMPPVWWTPHPASARTLTGWVGGPRSQQLAGSTEANLAELACVQLARIFSRPVEEIRSQLLHCRTHDWHDDPRATGAYSYVSVGGVESSRRMSEPAEGTLFFAGEHTDTTGHWGTVHAAIRSGMRAAEQLLEEHRGIDVVRD</sequence>
<gene>
    <name evidence="11" type="ORF">FTW19_03820</name>
</gene>
<evidence type="ECO:0000256" key="7">
    <source>
        <dbReference type="ARBA" id="ARBA00023070"/>
    </source>
</evidence>
<accession>A0A5B9E7S3</accession>
<evidence type="ECO:0000256" key="5">
    <source>
        <dbReference type="ARBA" id="ARBA00017871"/>
    </source>
</evidence>
<dbReference type="PRINTS" id="PR00757">
    <property type="entry name" value="AMINEOXDASEF"/>
</dbReference>
<evidence type="ECO:0000256" key="4">
    <source>
        <dbReference type="ARBA" id="ARBA00012535"/>
    </source>
</evidence>
<dbReference type="GO" id="GO:0050361">
    <property type="term" value="F:tryptophan 2-monooxygenase activity"/>
    <property type="evidence" value="ECO:0007669"/>
    <property type="project" value="UniProtKB-EC"/>
</dbReference>
<dbReference type="Proteomes" id="UP000321820">
    <property type="component" value="Chromosome"/>
</dbReference>
<evidence type="ECO:0000313" key="12">
    <source>
        <dbReference type="Proteomes" id="UP000321820"/>
    </source>
</evidence>
<dbReference type="InterPro" id="IPR036188">
    <property type="entry name" value="FAD/NAD-bd_sf"/>
</dbReference>